<reference evidence="1 2" key="1">
    <citation type="submission" date="2015-09" db="EMBL/GenBank/DDBJ databases">
        <authorList>
            <consortium name="Pathogen Informatics"/>
        </authorList>
    </citation>
    <scope>NUCLEOTIDE SEQUENCE [LARGE SCALE GENOMIC DNA]</scope>
    <source>
        <strain evidence="1 2">2789STDY5834846</strain>
    </source>
</reference>
<dbReference type="PROSITE" id="PS51379">
    <property type="entry name" value="4FE4S_FER_2"/>
    <property type="match status" value="2"/>
</dbReference>
<proteinExistence type="predicted"/>
<evidence type="ECO:0000313" key="1">
    <source>
        <dbReference type="EMBL" id="CUQ26273.1"/>
    </source>
</evidence>
<accession>A0A3E5GI62</accession>
<protein>
    <submittedName>
        <fullName evidence="1">F420H2:quinone oxidoreductase</fullName>
    </submittedName>
</protein>
<dbReference type="SUPFAM" id="SSF54862">
    <property type="entry name" value="4Fe-4S ferredoxins"/>
    <property type="match status" value="1"/>
</dbReference>
<dbReference type="Gene3D" id="3.30.70.20">
    <property type="match status" value="1"/>
</dbReference>
<gene>
    <name evidence="1" type="ORF">ERS852461_04753</name>
</gene>
<accession>A0A174UV06</accession>
<organism evidence="1 2">
    <name type="scientific">Bacteroides faecis</name>
    <dbReference type="NCBI Taxonomy" id="674529"/>
    <lineage>
        <taxon>Bacteria</taxon>
        <taxon>Pseudomonadati</taxon>
        <taxon>Bacteroidota</taxon>
        <taxon>Bacteroidia</taxon>
        <taxon>Bacteroidales</taxon>
        <taxon>Bacteroidaceae</taxon>
        <taxon>Bacteroides</taxon>
    </lineage>
</organism>
<dbReference type="InterPro" id="IPR017896">
    <property type="entry name" value="4Fe4S_Fe-S-bd"/>
</dbReference>
<sequence>MITIKDKCSCCGCSACASVCPKHCITMCEDDEGFLYPAADENTCIECGLCEVVCPVIHVQPDVEKEQRAYLVQHKNEQVLRESTSGGAFTAIARWVLDRGGVVCGAGFSTDFEVVHQWANCYEDLRMFRNSKYVQSRIGNTYKEAKQFLMEGKCVLFSGTPCQLEGLFSFLRKPYENLVTVDVVCHACPSPLVYRKYLEAQKKKIGSEFTNILFRDKYYGYKYSTMSIIGCNDSIEYHEGIDTDIMMRAFFANMSVRPSCYQCAFKKRYRNTDFTIWDCFDVDKFSKELDNDKGVTRILAHSDLANIILKESSSQLKVLEINSNKAVEGVKEMFHSVSMNPKREAFFVDLNLLDAEVCFHKYFPVTLRHRLEKQARLWTARLGLYKYIKKIFKAINGNREIKR</sequence>
<dbReference type="Proteomes" id="UP000095606">
    <property type="component" value="Unassembled WGS sequence"/>
</dbReference>
<dbReference type="InterPro" id="IPR007525">
    <property type="entry name" value="FrhB_FdhB_C"/>
</dbReference>
<dbReference type="InterPro" id="IPR052977">
    <property type="entry name" value="Polyferredoxin-like_ET"/>
</dbReference>
<dbReference type="PANTHER" id="PTHR43193:SF2">
    <property type="entry name" value="POLYFERREDOXIN PROTEIN FWDF"/>
    <property type="match status" value="1"/>
</dbReference>
<dbReference type="Pfam" id="PF04432">
    <property type="entry name" value="FrhB_FdhB_C"/>
    <property type="match status" value="1"/>
</dbReference>
<dbReference type="PROSITE" id="PS00198">
    <property type="entry name" value="4FE4S_FER_1"/>
    <property type="match status" value="1"/>
</dbReference>
<dbReference type="InterPro" id="IPR017900">
    <property type="entry name" value="4Fe4S_Fe_S_CS"/>
</dbReference>
<dbReference type="EMBL" id="CZAE01000034">
    <property type="protein sequence ID" value="CUQ26273.1"/>
    <property type="molecule type" value="Genomic_DNA"/>
</dbReference>
<dbReference type="AlphaFoldDB" id="A0A3E5GI62"/>
<dbReference type="PANTHER" id="PTHR43193">
    <property type="match status" value="1"/>
</dbReference>
<evidence type="ECO:0000313" key="2">
    <source>
        <dbReference type="Proteomes" id="UP000095606"/>
    </source>
</evidence>
<name>A0A3E5GI62_9BACE</name>